<sequence length="261" mass="29316">MKIRTLKNLLMAIIGITLIAAAVYAKSGKGKGHEQSKHKAKNLFTALEKPKMRDPYGHDKESGREKSARGRPVRKAEPEESVLDLASIVGIEFNTKDYYLDSLNSIYESYQSELEQLDPDSASYALYARGLTIYESTINNYTSSNIVRVRVNQADKIDYSMTLTPPDGFEGTKLLIKTTLTNINDYDTSYNTYSYVYDSETGIWQREPVTTKRNYEANQVIMEQTQEVVIGDDNNFSFSYDPPSDLAGYSGLDANLSVTVT</sequence>
<gene>
    <name evidence="2" type="ORF">H8D96_20910</name>
</gene>
<comment type="caution">
    <text evidence="2">The sequence shown here is derived from an EMBL/GenBank/DDBJ whole genome shotgun (WGS) entry which is preliminary data.</text>
</comment>
<feature type="non-terminal residue" evidence="2">
    <location>
        <position position="261"/>
    </location>
</feature>
<dbReference type="Proteomes" id="UP000605201">
    <property type="component" value="Unassembled WGS sequence"/>
</dbReference>
<accession>A0A8J6TWJ6</accession>
<evidence type="ECO:0000256" key="1">
    <source>
        <dbReference type="SAM" id="MobiDB-lite"/>
    </source>
</evidence>
<dbReference type="EMBL" id="JACNIG010000427">
    <property type="protein sequence ID" value="MBC8434377.1"/>
    <property type="molecule type" value="Genomic_DNA"/>
</dbReference>
<dbReference type="AlphaFoldDB" id="A0A8J6TWJ6"/>
<evidence type="ECO:0000313" key="3">
    <source>
        <dbReference type="Proteomes" id="UP000605201"/>
    </source>
</evidence>
<reference evidence="2 3" key="1">
    <citation type="submission" date="2020-08" db="EMBL/GenBank/DDBJ databases">
        <title>Bridging the membrane lipid divide: bacteria of the FCB group superphylum have the potential to synthesize archaeal ether lipids.</title>
        <authorList>
            <person name="Villanueva L."/>
            <person name="Von Meijenfeldt F.A.B."/>
            <person name="Westbye A.B."/>
            <person name="Yadav S."/>
            <person name="Hopmans E.C."/>
            <person name="Dutilh B.E."/>
            <person name="Sinninghe Damste J.S."/>
        </authorList>
    </citation>
    <scope>NUCLEOTIDE SEQUENCE [LARGE SCALE GENOMIC DNA]</scope>
    <source>
        <strain evidence="2">NIOZ-UU17</strain>
    </source>
</reference>
<feature type="region of interest" description="Disordered" evidence="1">
    <location>
        <begin position="51"/>
        <end position="76"/>
    </location>
</feature>
<evidence type="ECO:0000313" key="2">
    <source>
        <dbReference type="EMBL" id="MBC8434377.1"/>
    </source>
</evidence>
<name>A0A8J6TWJ6_9BACT</name>
<protein>
    <submittedName>
        <fullName evidence="2">Uncharacterized protein</fullName>
    </submittedName>
</protein>
<organism evidence="2 3">
    <name type="scientific">Candidatus Desulfatibia vada</name>
    <dbReference type="NCBI Taxonomy" id="2841696"/>
    <lineage>
        <taxon>Bacteria</taxon>
        <taxon>Pseudomonadati</taxon>
        <taxon>Thermodesulfobacteriota</taxon>
        <taxon>Desulfobacteria</taxon>
        <taxon>Desulfobacterales</taxon>
        <taxon>Desulfobacterales incertae sedis</taxon>
        <taxon>Candidatus Desulfatibia</taxon>
    </lineage>
</organism>
<proteinExistence type="predicted"/>